<comment type="caution">
    <text evidence="4">The sequence shown here is derived from an EMBL/GenBank/DDBJ whole genome shotgun (WGS) entry which is preliminary data.</text>
</comment>
<dbReference type="PANTHER" id="PTHR43479">
    <property type="entry name" value="ACREF/ENVCD OPERON REPRESSOR-RELATED"/>
    <property type="match status" value="1"/>
</dbReference>
<dbReference type="PROSITE" id="PS50977">
    <property type="entry name" value="HTH_TETR_2"/>
    <property type="match status" value="1"/>
</dbReference>
<evidence type="ECO:0000259" key="3">
    <source>
        <dbReference type="PROSITE" id="PS50977"/>
    </source>
</evidence>
<reference evidence="4 5" key="1">
    <citation type="submission" date="2007-09" db="EMBL/GenBank/DDBJ databases">
        <title>Draft genome sequence of Peptostreptococcus micros (ATCC 33270).</title>
        <authorList>
            <person name="Sudarsanam P."/>
            <person name="Ley R."/>
            <person name="Guruge J."/>
            <person name="Turnbaugh P.J."/>
            <person name="Mahowald M."/>
            <person name="Liep D."/>
            <person name="Gordon J."/>
        </authorList>
    </citation>
    <scope>NUCLEOTIDE SEQUENCE [LARGE SCALE GENOMIC DNA]</scope>
    <source>
        <strain evidence="4 5">ATCC 33270</strain>
    </source>
</reference>
<dbReference type="Proteomes" id="UP000003162">
    <property type="component" value="Unassembled WGS sequence"/>
</dbReference>
<dbReference type="PANTHER" id="PTHR43479:SF11">
    <property type="entry name" value="ACREF_ENVCD OPERON REPRESSOR-RELATED"/>
    <property type="match status" value="1"/>
</dbReference>
<dbReference type="InterPro" id="IPR001647">
    <property type="entry name" value="HTH_TetR"/>
</dbReference>
<evidence type="ECO:0000256" key="2">
    <source>
        <dbReference type="PROSITE-ProRule" id="PRU00335"/>
    </source>
</evidence>
<gene>
    <name evidence="4" type="ORF">PEPMIC_00934</name>
</gene>
<sequence>MDKQGREYMRNERLPAEERKWQIRYCAKDVFLRKGFHNTTMEDVISESGLSKGGVYRYYKSTTDMLYDLMEDGCIYRYNIVDNFLTANKNLDKYDIVSEMIVDKILDDNELSKVYAMFLQEKQYDENLEKLFLKLKEETFFDLNKLYKKFGFSFDFNEYNFITDFMNSLVLGIEILGAKNSFFENRALIKNIVREYLKNAEGE</sequence>
<dbReference type="AlphaFoldDB" id="A8SLB9"/>
<protein>
    <submittedName>
        <fullName evidence="4">Transcriptional regulator, TetR family</fullName>
    </submittedName>
</protein>
<feature type="domain" description="HTH tetR-type" evidence="3">
    <location>
        <begin position="17"/>
        <end position="77"/>
    </location>
</feature>
<proteinExistence type="predicted"/>
<dbReference type="GO" id="GO:0003677">
    <property type="term" value="F:DNA binding"/>
    <property type="evidence" value="ECO:0007669"/>
    <property type="project" value="UniProtKB-UniRule"/>
</dbReference>
<dbReference type="InterPro" id="IPR009057">
    <property type="entry name" value="Homeodomain-like_sf"/>
</dbReference>
<dbReference type="EMBL" id="ABEE02000016">
    <property type="protein sequence ID" value="EDP24351.1"/>
    <property type="molecule type" value="Genomic_DNA"/>
</dbReference>
<reference evidence="4 5" key="2">
    <citation type="submission" date="2007-09" db="EMBL/GenBank/DDBJ databases">
        <authorList>
            <person name="Fulton L."/>
            <person name="Clifton S."/>
            <person name="Fulton B."/>
            <person name="Xu J."/>
            <person name="Minx P."/>
            <person name="Pepin K.H."/>
            <person name="Johnson M."/>
            <person name="Thiruvilangam P."/>
            <person name="Bhonagiri V."/>
            <person name="Nash W.E."/>
            <person name="Mardis E.R."/>
            <person name="Wilson R.K."/>
        </authorList>
    </citation>
    <scope>NUCLEOTIDE SEQUENCE [LARGE SCALE GENOMIC DNA]</scope>
    <source>
        <strain evidence="4 5">ATCC 33270</strain>
    </source>
</reference>
<dbReference type="eggNOG" id="COG1309">
    <property type="taxonomic scope" value="Bacteria"/>
</dbReference>
<evidence type="ECO:0000313" key="4">
    <source>
        <dbReference type="EMBL" id="EDP24351.1"/>
    </source>
</evidence>
<keyword evidence="1 2" id="KW-0238">DNA-binding</keyword>
<dbReference type="SUPFAM" id="SSF46689">
    <property type="entry name" value="Homeodomain-like"/>
    <property type="match status" value="1"/>
</dbReference>
<dbReference type="Gene3D" id="1.10.357.10">
    <property type="entry name" value="Tetracycline Repressor, domain 2"/>
    <property type="match status" value="1"/>
</dbReference>
<dbReference type="HOGENOM" id="CLU_102488_0_0_9"/>
<evidence type="ECO:0000313" key="5">
    <source>
        <dbReference type="Proteomes" id="UP000003162"/>
    </source>
</evidence>
<dbReference type="Pfam" id="PF00440">
    <property type="entry name" value="TetR_N"/>
    <property type="match status" value="1"/>
</dbReference>
<dbReference type="RefSeq" id="WP_004832822.1">
    <property type="nucleotide sequence ID" value="NZ_DS483517.1"/>
</dbReference>
<dbReference type="InterPro" id="IPR050624">
    <property type="entry name" value="HTH-type_Tx_Regulator"/>
</dbReference>
<organism evidence="4 5">
    <name type="scientific">Parvimonas micra ATCC 33270</name>
    <dbReference type="NCBI Taxonomy" id="411465"/>
    <lineage>
        <taxon>Bacteria</taxon>
        <taxon>Bacillati</taxon>
        <taxon>Bacillota</taxon>
        <taxon>Tissierellia</taxon>
        <taxon>Tissierellales</taxon>
        <taxon>Peptoniphilaceae</taxon>
        <taxon>Parvimonas</taxon>
    </lineage>
</organism>
<feature type="DNA-binding region" description="H-T-H motif" evidence="2">
    <location>
        <begin position="40"/>
        <end position="59"/>
    </location>
</feature>
<accession>A8SLB9</accession>
<name>A8SLB9_9FIRM</name>
<evidence type="ECO:0000256" key="1">
    <source>
        <dbReference type="ARBA" id="ARBA00023125"/>
    </source>
</evidence>